<organism evidence="3 4">
    <name type="scientific">Mycolicibacterium cyprinidarum</name>
    <dbReference type="NCBI Taxonomy" id="2860311"/>
    <lineage>
        <taxon>Bacteria</taxon>
        <taxon>Bacillati</taxon>
        <taxon>Actinomycetota</taxon>
        <taxon>Actinomycetes</taxon>
        <taxon>Mycobacteriales</taxon>
        <taxon>Mycobacteriaceae</taxon>
        <taxon>Mycolicibacterium</taxon>
    </lineage>
</organism>
<sequence>MGEPQPLRVDTPSLQWDPAEVTVPPVPVIPPGGDPMSAMISAVMPELAAPLTAAVAATHAREERFAANLAGARTAYQSTDQAGEQEIRTVADTQLAPATTSAASTGSVGGQSGQFMSTAMQMASQAVQAPMQLMGLAASGPQSVMQGAQGAMQQMGQLSGQIERPEGENDSSVETTDNDAGAGSSSAERVPATDPGSAESTMPQRVRQPDGFDSIDL</sequence>
<dbReference type="Pfam" id="PF00934">
    <property type="entry name" value="PE"/>
    <property type="match status" value="1"/>
</dbReference>
<evidence type="ECO:0000259" key="2">
    <source>
        <dbReference type="Pfam" id="PF00934"/>
    </source>
</evidence>
<feature type="domain" description="PE" evidence="2">
    <location>
        <begin position="21"/>
        <end position="82"/>
    </location>
</feature>
<evidence type="ECO:0000256" key="1">
    <source>
        <dbReference type="SAM" id="MobiDB-lite"/>
    </source>
</evidence>
<proteinExistence type="predicted"/>
<dbReference type="EMBL" id="BPRH01001037">
    <property type="protein sequence ID" value="GJF11824.1"/>
    <property type="molecule type" value="Genomic_DNA"/>
</dbReference>
<accession>A0ABQ4VCA9</accession>
<keyword evidence="4" id="KW-1185">Reference proteome</keyword>
<evidence type="ECO:0000313" key="4">
    <source>
        <dbReference type="Proteomes" id="UP001060504"/>
    </source>
</evidence>
<protein>
    <recommendedName>
        <fullName evidence="2">PE domain-containing protein</fullName>
    </recommendedName>
</protein>
<dbReference type="InterPro" id="IPR000084">
    <property type="entry name" value="PE-PGRS_N"/>
</dbReference>
<comment type="caution">
    <text evidence="3">The sequence shown here is derived from an EMBL/GenBank/DDBJ whole genome shotgun (WGS) entry which is preliminary data.</text>
</comment>
<name>A0ABQ4VCA9_9MYCO</name>
<dbReference type="Gene3D" id="1.10.287.850">
    <property type="entry name" value="HP0062-like domain"/>
    <property type="match status" value="1"/>
</dbReference>
<feature type="region of interest" description="Disordered" evidence="1">
    <location>
        <begin position="145"/>
        <end position="217"/>
    </location>
</feature>
<reference evidence="3 4" key="1">
    <citation type="submission" date="2021-08" db="EMBL/GenBank/DDBJ databases">
        <title>Draft genome sequence of Mycolicibacterium sp. NGTWS1702 strain.</title>
        <authorList>
            <person name="Matsumoto M."/>
            <person name="Tang B.C.C."/>
            <person name="Machida Y."/>
            <person name="Matoyama H."/>
            <person name="Kishihara T."/>
            <person name="Sato S."/>
            <person name="Kondo I."/>
            <person name="Sano M."/>
            <person name="Kato G."/>
        </authorList>
    </citation>
    <scope>NUCLEOTIDE SEQUENCE [LARGE SCALE GENOMIC DNA]</scope>
    <source>
        <strain evidence="3 4">NGTWSNA01</strain>
    </source>
</reference>
<evidence type="ECO:0000313" key="3">
    <source>
        <dbReference type="EMBL" id="GJF11824.1"/>
    </source>
</evidence>
<gene>
    <name evidence="3" type="ORF">NGTWS1702_09660</name>
</gene>
<feature type="compositionally biased region" description="Low complexity" evidence="1">
    <location>
        <begin position="145"/>
        <end position="157"/>
    </location>
</feature>
<dbReference type="Proteomes" id="UP001060504">
    <property type="component" value="Unassembled WGS sequence"/>
</dbReference>